<feature type="region of interest" description="Disordered" evidence="1">
    <location>
        <begin position="492"/>
        <end position="511"/>
    </location>
</feature>
<dbReference type="EMBL" id="JAAAUQ010000039">
    <property type="protein sequence ID" value="KAF9156051.1"/>
    <property type="molecule type" value="Genomic_DNA"/>
</dbReference>
<dbReference type="SUPFAM" id="SSF81383">
    <property type="entry name" value="F-box domain"/>
    <property type="match status" value="1"/>
</dbReference>
<name>A0A9P5S8G4_9FUNG</name>
<evidence type="ECO:0000313" key="4">
    <source>
        <dbReference type="Proteomes" id="UP000748756"/>
    </source>
</evidence>
<dbReference type="Proteomes" id="UP000748756">
    <property type="component" value="Unassembled WGS sequence"/>
</dbReference>
<dbReference type="InterPro" id="IPR001810">
    <property type="entry name" value="F-box_dom"/>
</dbReference>
<sequence>MSRPHALELPEILSLISQHLTHKDLYACVQVSRSFHLAFSPHLWSTVLVQPPRYPKRCFQFSSQQAITRYKHLIQGLHLLDVFPHNYLTAFEYTLQELHVSTLHNVLYDTGVFKGTLRQILKTISMNANSLRYLKLTVIIPDQSVDKNKEVWETLTHCRDVKTLEIASLSLSLHEVRHFWEICGIDYGGGNGTEHSLHSTASLPQRSVALKNCPMDEWPDDLCDDESFTLPFITSLRFTSQGLRNRVRMSSYTQGRLMRRCINLRSVQWFSGDERANVLRAERWNHQGKGTADWFFAGLLGDISEGPERYWKAVENMEGDVDSATGAWWPYLDTIDFAFKPISDVTCARLLRRLYRLETLRWKNPLLNRLSMEELFRERAPFQSTQDPARPSLLLSPPRLAATTSLPQRLCTTLKNLDLSGCHHVPSDDIHRVLESCPVLEEFRAEVVNMSNILRRPEWVCRGIRILSIGITFVDPSSSAAVTAATAAAAAASSTTTTSTTPDPPSTSATATIPTTATIKELEWAVFTRLSQLYRIKSFVLAAWHVPTDAQILQMKLGYGLELLSGWGGSIETLLFSYPKAQNMVMDDIQWILDHWPTLKAIIGRLLNADEDIDKEIKKALTNRGVKLEYPYVV</sequence>
<dbReference type="SUPFAM" id="SSF52047">
    <property type="entry name" value="RNI-like"/>
    <property type="match status" value="1"/>
</dbReference>
<keyword evidence="4" id="KW-1185">Reference proteome</keyword>
<organism evidence="3 4">
    <name type="scientific">Linnemannia schmuckeri</name>
    <dbReference type="NCBI Taxonomy" id="64567"/>
    <lineage>
        <taxon>Eukaryota</taxon>
        <taxon>Fungi</taxon>
        <taxon>Fungi incertae sedis</taxon>
        <taxon>Mucoromycota</taxon>
        <taxon>Mortierellomycotina</taxon>
        <taxon>Mortierellomycetes</taxon>
        <taxon>Mortierellales</taxon>
        <taxon>Mortierellaceae</taxon>
        <taxon>Linnemannia</taxon>
    </lineage>
</organism>
<protein>
    <recommendedName>
        <fullName evidence="2">F-box domain-containing protein</fullName>
    </recommendedName>
</protein>
<evidence type="ECO:0000259" key="2">
    <source>
        <dbReference type="Pfam" id="PF12937"/>
    </source>
</evidence>
<comment type="caution">
    <text evidence="3">The sequence shown here is derived from an EMBL/GenBank/DDBJ whole genome shotgun (WGS) entry which is preliminary data.</text>
</comment>
<dbReference type="AlphaFoldDB" id="A0A9P5S8G4"/>
<accession>A0A9P5S8G4</accession>
<reference evidence="3" key="1">
    <citation type="journal article" date="2020" name="Fungal Divers.">
        <title>Resolving the Mortierellaceae phylogeny through synthesis of multi-gene phylogenetics and phylogenomics.</title>
        <authorList>
            <person name="Vandepol N."/>
            <person name="Liber J."/>
            <person name="Desiro A."/>
            <person name="Na H."/>
            <person name="Kennedy M."/>
            <person name="Barry K."/>
            <person name="Grigoriev I.V."/>
            <person name="Miller A.N."/>
            <person name="O'Donnell K."/>
            <person name="Stajich J.E."/>
            <person name="Bonito G."/>
        </authorList>
    </citation>
    <scope>NUCLEOTIDE SEQUENCE</scope>
    <source>
        <strain evidence="3">NRRL 6426</strain>
    </source>
</reference>
<feature type="domain" description="F-box" evidence="2">
    <location>
        <begin position="10"/>
        <end position="47"/>
    </location>
</feature>
<evidence type="ECO:0000256" key="1">
    <source>
        <dbReference type="SAM" id="MobiDB-lite"/>
    </source>
</evidence>
<dbReference type="Pfam" id="PF12937">
    <property type="entry name" value="F-box-like"/>
    <property type="match status" value="1"/>
</dbReference>
<proteinExistence type="predicted"/>
<gene>
    <name evidence="3" type="ORF">BG015_007468</name>
</gene>
<evidence type="ECO:0000313" key="3">
    <source>
        <dbReference type="EMBL" id="KAF9156051.1"/>
    </source>
</evidence>
<dbReference type="OrthoDB" id="2433867at2759"/>
<dbReference type="InterPro" id="IPR036047">
    <property type="entry name" value="F-box-like_dom_sf"/>
</dbReference>